<evidence type="ECO:0000313" key="3">
    <source>
        <dbReference type="EMBL" id="QDO96548.1"/>
    </source>
</evidence>
<evidence type="ECO:0000256" key="1">
    <source>
        <dbReference type="SAM" id="Coils"/>
    </source>
</evidence>
<accession>A0A516GYD1</accession>
<proteinExistence type="predicted"/>
<dbReference type="OrthoDB" id="7273723at2"/>
<feature type="coiled-coil region" evidence="1">
    <location>
        <begin position="22"/>
        <end position="49"/>
    </location>
</feature>
<protein>
    <recommendedName>
        <fullName evidence="5">Flagellar FliJ protein</fullName>
    </recommendedName>
</protein>
<feature type="compositionally biased region" description="Basic and acidic residues" evidence="2">
    <location>
        <begin position="135"/>
        <end position="145"/>
    </location>
</feature>
<gene>
    <name evidence="3" type="ORF">FNB15_04325</name>
</gene>
<evidence type="ECO:0008006" key="5">
    <source>
        <dbReference type="Google" id="ProtNLM"/>
    </source>
</evidence>
<reference evidence="3 4" key="1">
    <citation type="submission" date="2019-07" db="EMBL/GenBank/DDBJ databases">
        <title>Genome sequencing for Ferrovibrio sp. K5.</title>
        <authorList>
            <person name="Park S.-J."/>
        </authorList>
    </citation>
    <scope>NUCLEOTIDE SEQUENCE [LARGE SCALE GENOMIC DNA]</scope>
    <source>
        <strain evidence="3 4">K5</strain>
    </source>
</reference>
<dbReference type="RefSeq" id="WP_144067529.1">
    <property type="nucleotide sequence ID" value="NZ_CP041636.1"/>
</dbReference>
<sequence length="145" mass="17291">MRGVGGLIRLWKWRLDERRRIVVDLEILRASIERQMAALDAELEHERKVATQNYTAGFGFTAYRRMNRDRHAYAEVARDQTIDRIAAAQEEVNAAFREQKKYELVLENWEKRERAKQEKREQDEMDEAGLQGFRRRQEQDGKLPD</sequence>
<dbReference type="KEGG" id="fer:FNB15_04325"/>
<feature type="compositionally biased region" description="Basic and acidic residues" evidence="2">
    <location>
        <begin position="113"/>
        <end position="122"/>
    </location>
</feature>
<dbReference type="AlphaFoldDB" id="A0A516GYD1"/>
<dbReference type="EMBL" id="CP041636">
    <property type="protein sequence ID" value="QDO96548.1"/>
    <property type="molecule type" value="Genomic_DNA"/>
</dbReference>
<evidence type="ECO:0000313" key="4">
    <source>
        <dbReference type="Proteomes" id="UP000317496"/>
    </source>
</evidence>
<keyword evidence="4" id="KW-1185">Reference proteome</keyword>
<name>A0A516GYD1_9PROT</name>
<feature type="region of interest" description="Disordered" evidence="2">
    <location>
        <begin position="113"/>
        <end position="145"/>
    </location>
</feature>
<dbReference type="Proteomes" id="UP000317496">
    <property type="component" value="Chromosome"/>
</dbReference>
<evidence type="ECO:0000256" key="2">
    <source>
        <dbReference type="SAM" id="MobiDB-lite"/>
    </source>
</evidence>
<keyword evidence="1" id="KW-0175">Coiled coil</keyword>
<organism evidence="3 4">
    <name type="scientific">Ferrovibrio terrae</name>
    <dbReference type="NCBI Taxonomy" id="2594003"/>
    <lineage>
        <taxon>Bacteria</taxon>
        <taxon>Pseudomonadati</taxon>
        <taxon>Pseudomonadota</taxon>
        <taxon>Alphaproteobacteria</taxon>
        <taxon>Rhodospirillales</taxon>
        <taxon>Rhodospirillaceae</taxon>
        <taxon>Ferrovibrio</taxon>
    </lineage>
</organism>